<gene>
    <name evidence="2" type="ORF">BCR42DRAFT_216165</name>
</gene>
<dbReference type="EMBL" id="MCGE01000068">
    <property type="protein sequence ID" value="ORY97065.1"/>
    <property type="molecule type" value="Genomic_DNA"/>
</dbReference>
<evidence type="ECO:0000313" key="2">
    <source>
        <dbReference type="EMBL" id="ORY97065.1"/>
    </source>
</evidence>
<evidence type="ECO:0000313" key="3">
    <source>
        <dbReference type="Proteomes" id="UP000193560"/>
    </source>
</evidence>
<proteinExistence type="predicted"/>
<feature type="transmembrane region" description="Helical" evidence="1">
    <location>
        <begin position="38"/>
        <end position="56"/>
    </location>
</feature>
<name>A0A1X2HDU8_9FUNG</name>
<keyword evidence="3" id="KW-1185">Reference proteome</keyword>
<protein>
    <submittedName>
        <fullName evidence="2">Uncharacterized protein</fullName>
    </submittedName>
</protein>
<reference evidence="2 3" key="1">
    <citation type="submission" date="2016-07" db="EMBL/GenBank/DDBJ databases">
        <title>Pervasive Adenine N6-methylation of Active Genes in Fungi.</title>
        <authorList>
            <consortium name="DOE Joint Genome Institute"/>
            <person name="Mondo S.J."/>
            <person name="Dannebaum R.O."/>
            <person name="Kuo R.C."/>
            <person name="Labutti K."/>
            <person name="Haridas S."/>
            <person name="Kuo A."/>
            <person name="Salamov A."/>
            <person name="Ahrendt S.R."/>
            <person name="Lipzen A."/>
            <person name="Sullivan W."/>
            <person name="Andreopoulos W.B."/>
            <person name="Clum A."/>
            <person name="Lindquist E."/>
            <person name="Daum C."/>
            <person name="Ramamoorthy G.K."/>
            <person name="Gryganskyi A."/>
            <person name="Culley D."/>
            <person name="Magnuson J.K."/>
            <person name="James T.Y."/>
            <person name="O'Malley M.A."/>
            <person name="Stajich J.E."/>
            <person name="Spatafora J.W."/>
            <person name="Visel A."/>
            <person name="Grigoriev I.V."/>
        </authorList>
    </citation>
    <scope>NUCLEOTIDE SEQUENCE [LARGE SCALE GENOMIC DNA]</scope>
    <source>
        <strain evidence="2 3">NRRL 1336</strain>
    </source>
</reference>
<keyword evidence="1" id="KW-0472">Membrane</keyword>
<dbReference type="Proteomes" id="UP000193560">
    <property type="component" value="Unassembled WGS sequence"/>
</dbReference>
<comment type="caution">
    <text evidence="2">The sequence shown here is derived from an EMBL/GenBank/DDBJ whole genome shotgun (WGS) entry which is preliminary data.</text>
</comment>
<evidence type="ECO:0000256" key="1">
    <source>
        <dbReference type="SAM" id="Phobius"/>
    </source>
</evidence>
<dbReference type="AlphaFoldDB" id="A0A1X2HDU8"/>
<sequence length="57" mass="6793">MILPLLVPLHFHLCMIRDSTFSQHTHSHAYYTHAVSLFQFHIHFIPFVVCLFKPLFI</sequence>
<keyword evidence="1" id="KW-1133">Transmembrane helix</keyword>
<organism evidence="2 3">
    <name type="scientific">Absidia repens</name>
    <dbReference type="NCBI Taxonomy" id="90262"/>
    <lineage>
        <taxon>Eukaryota</taxon>
        <taxon>Fungi</taxon>
        <taxon>Fungi incertae sedis</taxon>
        <taxon>Mucoromycota</taxon>
        <taxon>Mucoromycotina</taxon>
        <taxon>Mucoromycetes</taxon>
        <taxon>Mucorales</taxon>
        <taxon>Cunninghamellaceae</taxon>
        <taxon>Absidia</taxon>
    </lineage>
</organism>
<accession>A0A1X2HDU8</accession>
<keyword evidence="1" id="KW-0812">Transmembrane</keyword>